<dbReference type="Pfam" id="PF13529">
    <property type="entry name" value="Peptidase_C39_2"/>
    <property type="match status" value="1"/>
</dbReference>
<feature type="non-terminal residue" evidence="3">
    <location>
        <position position="1"/>
    </location>
</feature>
<dbReference type="Proteomes" id="UP000703893">
    <property type="component" value="Unassembled WGS sequence"/>
</dbReference>
<evidence type="ECO:0000313" key="3">
    <source>
        <dbReference type="EMBL" id="MBM3275815.1"/>
    </source>
</evidence>
<keyword evidence="1" id="KW-0472">Membrane</keyword>
<dbReference type="Gene3D" id="3.90.70.10">
    <property type="entry name" value="Cysteine proteinases"/>
    <property type="match status" value="1"/>
</dbReference>
<evidence type="ECO:0000256" key="1">
    <source>
        <dbReference type="SAM" id="Phobius"/>
    </source>
</evidence>
<gene>
    <name evidence="3" type="ORF">FJZ00_11725</name>
</gene>
<feature type="transmembrane region" description="Helical" evidence="1">
    <location>
        <begin position="12"/>
        <end position="33"/>
    </location>
</feature>
<feature type="domain" description="Peptidase C39-like" evidence="2">
    <location>
        <begin position="97"/>
        <end position="218"/>
    </location>
</feature>
<evidence type="ECO:0000313" key="4">
    <source>
        <dbReference type="Proteomes" id="UP000703893"/>
    </source>
</evidence>
<keyword evidence="1" id="KW-1133">Transmembrane helix</keyword>
<dbReference type="AlphaFoldDB" id="A0A937X7M6"/>
<keyword evidence="1" id="KW-0812">Transmembrane</keyword>
<comment type="caution">
    <text evidence="3">The sequence shown here is derived from an EMBL/GenBank/DDBJ whole genome shotgun (WGS) entry which is preliminary data.</text>
</comment>
<sequence length="260" mass="27456">KEALRIQGKLVAAALVGVIGSAFLTGCGTGVSLSGVDVHDGTKLKTSSGIVNVDNKNGTVFPYAGGTGGAEHRSVSSGGGGMQSVSDYGDGSRVIDNVPFFKQGPALQADKSSPDNTCAQAATTVVLKYWQGQNGPDYQTVVNESNKFNMATTHSTVTNYLKAKGMNVNAYKNGTLNHLKTAVDAGHPTIVLMQFDVPHYVVVIGYNDEQGKIIYHDSIDGPNQQMDEGEFNAKWHNSEMAKMPIIGGANYVGLTIEAQL</sequence>
<dbReference type="InterPro" id="IPR038765">
    <property type="entry name" value="Papain-like_cys_pep_sf"/>
</dbReference>
<accession>A0A937X7M6</accession>
<proteinExistence type="predicted"/>
<reference evidence="3 4" key="1">
    <citation type="submission" date="2019-03" db="EMBL/GenBank/DDBJ databases">
        <title>Lake Tanganyika Metagenome-Assembled Genomes (MAGs).</title>
        <authorList>
            <person name="Tran P."/>
        </authorList>
    </citation>
    <scope>NUCLEOTIDE SEQUENCE [LARGE SCALE GENOMIC DNA]</scope>
    <source>
        <strain evidence="3">K_DeepCast_65m_m2_236</strain>
    </source>
</reference>
<protein>
    <submittedName>
        <fullName evidence="3">C39 family peptidase</fullName>
    </submittedName>
</protein>
<evidence type="ECO:0000259" key="2">
    <source>
        <dbReference type="Pfam" id="PF13529"/>
    </source>
</evidence>
<dbReference type="InterPro" id="IPR039564">
    <property type="entry name" value="Peptidase_C39-like"/>
</dbReference>
<organism evidence="3 4">
    <name type="scientific">Candidatus Tanganyikabacteria bacterium</name>
    <dbReference type="NCBI Taxonomy" id="2961651"/>
    <lineage>
        <taxon>Bacteria</taxon>
        <taxon>Bacillati</taxon>
        <taxon>Candidatus Sericytochromatia</taxon>
        <taxon>Candidatus Tanganyikabacteria</taxon>
    </lineage>
</organism>
<dbReference type="SUPFAM" id="SSF54001">
    <property type="entry name" value="Cysteine proteinases"/>
    <property type="match status" value="1"/>
</dbReference>
<name>A0A937X7M6_9BACT</name>
<dbReference type="EMBL" id="VGJX01000734">
    <property type="protein sequence ID" value="MBM3275815.1"/>
    <property type="molecule type" value="Genomic_DNA"/>
</dbReference>